<evidence type="ECO:0000256" key="11">
    <source>
        <dbReference type="ARBA" id="ARBA00035075"/>
    </source>
</evidence>
<evidence type="ECO:0000256" key="14">
    <source>
        <dbReference type="ARBA" id="ARBA00046338"/>
    </source>
</evidence>
<comment type="subcellular location">
    <subcellularLocation>
        <location evidence="3">Cell membrane</location>
        <topology evidence="3">Multi-pass membrane protein</topology>
    </subcellularLocation>
    <subcellularLocation>
        <location evidence="2">Endoplasmic reticulum membrane</location>
        <topology evidence="2">Multi-pass membrane protein</topology>
    </subcellularLocation>
    <subcellularLocation>
        <location evidence="1">Mitochondrion membrane</location>
        <topology evidence="1">Multi-pass membrane protein</topology>
    </subcellularLocation>
</comment>
<keyword evidence="5" id="KW-1003">Cell membrane</keyword>
<accession>A0A8B9M9W6</accession>
<evidence type="ECO:0000313" key="18">
    <source>
        <dbReference type="Ensembl" id="ENSANIP00000005705.1"/>
    </source>
</evidence>
<dbReference type="InterPro" id="IPR036259">
    <property type="entry name" value="MFS_trans_sf"/>
</dbReference>
<feature type="region of interest" description="Disordered" evidence="15">
    <location>
        <begin position="372"/>
        <end position="408"/>
    </location>
</feature>
<feature type="transmembrane region" description="Helical" evidence="16">
    <location>
        <begin position="86"/>
        <end position="107"/>
    </location>
</feature>
<evidence type="ECO:0000256" key="13">
    <source>
        <dbReference type="ARBA" id="ARBA00045087"/>
    </source>
</evidence>
<dbReference type="InterPro" id="IPR049680">
    <property type="entry name" value="FLVCR1-2_SLC49-like"/>
</dbReference>
<dbReference type="GO" id="GO:0097037">
    <property type="term" value="P:heme export"/>
    <property type="evidence" value="ECO:0007669"/>
    <property type="project" value="TreeGrafter"/>
</dbReference>
<feature type="transmembrane region" description="Helical" evidence="16">
    <location>
        <begin position="255"/>
        <end position="288"/>
    </location>
</feature>
<dbReference type="GO" id="GO:0005886">
    <property type="term" value="C:plasma membrane"/>
    <property type="evidence" value="ECO:0007669"/>
    <property type="project" value="UniProtKB-SubCell"/>
</dbReference>
<feature type="transmembrane region" description="Helical" evidence="16">
    <location>
        <begin position="185"/>
        <end position="203"/>
    </location>
</feature>
<comment type="catalytic activity">
    <reaction evidence="13">
        <text>ethanolamine(in) = ethanolamine(out)</text>
        <dbReference type="Rhea" id="RHEA:32747"/>
        <dbReference type="ChEBI" id="CHEBI:57603"/>
    </reaction>
</comment>
<feature type="transmembrane region" description="Helical" evidence="16">
    <location>
        <begin position="341"/>
        <end position="360"/>
    </location>
</feature>
<dbReference type="FunFam" id="1.20.1250.20:FF:000344">
    <property type="entry name" value="Feline leukemia virus subgroup C cellular receptor family member 2"/>
    <property type="match status" value="1"/>
</dbReference>
<proteinExistence type="inferred from homology"/>
<evidence type="ECO:0000259" key="17">
    <source>
        <dbReference type="PROSITE" id="PS50850"/>
    </source>
</evidence>
<evidence type="ECO:0000256" key="6">
    <source>
        <dbReference type="ARBA" id="ARBA00022692"/>
    </source>
</evidence>
<keyword evidence="7" id="KW-0256">Endoplasmic reticulum</keyword>
<evidence type="ECO:0000256" key="5">
    <source>
        <dbReference type="ARBA" id="ARBA00022475"/>
    </source>
</evidence>
<dbReference type="GO" id="GO:0005789">
    <property type="term" value="C:endoplasmic reticulum membrane"/>
    <property type="evidence" value="ECO:0007669"/>
    <property type="project" value="UniProtKB-SubCell"/>
</dbReference>
<reference evidence="18" key="1">
    <citation type="submission" date="2025-08" db="UniProtKB">
        <authorList>
            <consortium name="Ensembl"/>
        </authorList>
    </citation>
    <scope>IDENTIFICATION</scope>
</reference>
<keyword evidence="10 16" id="KW-0472">Membrane</keyword>
<dbReference type="PANTHER" id="PTHR10924">
    <property type="entry name" value="MAJOR FACILITATOR SUPERFAMILY PROTEIN-RELATED"/>
    <property type="match status" value="1"/>
</dbReference>
<dbReference type="GO" id="GO:0015232">
    <property type="term" value="F:heme transmembrane transporter activity"/>
    <property type="evidence" value="ECO:0007669"/>
    <property type="project" value="TreeGrafter"/>
</dbReference>
<evidence type="ECO:0000256" key="16">
    <source>
        <dbReference type="SAM" id="Phobius"/>
    </source>
</evidence>
<evidence type="ECO:0000256" key="8">
    <source>
        <dbReference type="ARBA" id="ARBA00022989"/>
    </source>
</evidence>
<keyword evidence="9" id="KW-0496">Mitochondrion</keyword>
<feature type="transmembrane region" description="Helical" evidence="16">
    <location>
        <begin position="127"/>
        <end position="147"/>
    </location>
</feature>
<evidence type="ECO:0000256" key="3">
    <source>
        <dbReference type="ARBA" id="ARBA00004651"/>
    </source>
</evidence>
<name>A0A8B9M9W6_9AVES</name>
<keyword evidence="19" id="KW-1185">Reference proteome</keyword>
<evidence type="ECO:0000313" key="19">
    <source>
        <dbReference type="Proteomes" id="UP000694541"/>
    </source>
</evidence>
<dbReference type="InterPro" id="IPR020846">
    <property type="entry name" value="MFS_dom"/>
</dbReference>
<dbReference type="SUPFAM" id="SSF103473">
    <property type="entry name" value="MFS general substrate transporter"/>
    <property type="match status" value="1"/>
</dbReference>
<keyword evidence="4" id="KW-0813">Transport</keyword>
<comment type="similarity">
    <text evidence="14">Belongs to the major facilitator superfamily. Feline leukemia virus subgroup C receptor (TC 2.A.1.28.1) family.</text>
</comment>
<evidence type="ECO:0000256" key="9">
    <source>
        <dbReference type="ARBA" id="ARBA00023128"/>
    </source>
</evidence>
<evidence type="ECO:0000256" key="4">
    <source>
        <dbReference type="ARBA" id="ARBA00022448"/>
    </source>
</evidence>
<dbReference type="GO" id="GO:0031966">
    <property type="term" value="C:mitochondrial membrane"/>
    <property type="evidence" value="ECO:0007669"/>
    <property type="project" value="UniProtKB-SubCell"/>
</dbReference>
<evidence type="ECO:0000256" key="7">
    <source>
        <dbReference type="ARBA" id="ARBA00022824"/>
    </source>
</evidence>
<organism evidence="18 19">
    <name type="scientific">Accipiter nisus</name>
    <name type="common">Eurasian sparrowhawk</name>
    <dbReference type="NCBI Taxonomy" id="211598"/>
    <lineage>
        <taxon>Eukaryota</taxon>
        <taxon>Metazoa</taxon>
        <taxon>Chordata</taxon>
        <taxon>Craniata</taxon>
        <taxon>Vertebrata</taxon>
        <taxon>Euteleostomi</taxon>
        <taxon>Archelosauria</taxon>
        <taxon>Archosauria</taxon>
        <taxon>Dinosauria</taxon>
        <taxon>Saurischia</taxon>
        <taxon>Theropoda</taxon>
        <taxon>Coelurosauria</taxon>
        <taxon>Aves</taxon>
        <taxon>Neognathae</taxon>
        <taxon>Neoaves</taxon>
        <taxon>Telluraves</taxon>
        <taxon>Accipitrimorphae</taxon>
        <taxon>Accipitriformes</taxon>
        <taxon>Accipitridae</taxon>
        <taxon>Accipitrinae</taxon>
        <taxon>Accipiter</taxon>
    </lineage>
</organism>
<dbReference type="PANTHER" id="PTHR10924:SF3">
    <property type="entry name" value="HEME TRANSPORTER FLVCR2"/>
    <property type="match status" value="1"/>
</dbReference>
<evidence type="ECO:0000256" key="15">
    <source>
        <dbReference type="SAM" id="MobiDB-lite"/>
    </source>
</evidence>
<dbReference type="Ensembl" id="ENSANIT00000005894.1">
    <property type="protein sequence ID" value="ENSANIP00000005705.1"/>
    <property type="gene ID" value="ENSANIG00000003874.1"/>
</dbReference>
<protein>
    <recommendedName>
        <fullName evidence="17">Major facilitator superfamily (MFS) profile domain-containing protein</fullName>
    </recommendedName>
</protein>
<feature type="compositionally biased region" description="Polar residues" evidence="15">
    <location>
        <begin position="391"/>
        <end position="408"/>
    </location>
</feature>
<dbReference type="Pfam" id="PF07690">
    <property type="entry name" value="MFS_1"/>
    <property type="match status" value="1"/>
</dbReference>
<dbReference type="PROSITE" id="PS50850">
    <property type="entry name" value="MFS"/>
    <property type="match status" value="1"/>
</dbReference>
<evidence type="ECO:0000256" key="2">
    <source>
        <dbReference type="ARBA" id="ARBA00004477"/>
    </source>
</evidence>
<sequence>MQGLLLAALHSQAFYPGAVVKPHHTTSVFRICTVSTSSTLNLDVCLGSPSSHRVRLVLGGGSIGNSVIKWLSQINISLIRSGQVSVSALALVWLENKLLGIAVGFLVPPVLVPNVEDVEKLAYHISIMFFATAGVATALFILVVLVFKDKPPYPPSRAQALIRSRPTEEYSYVQSILCLLRNGNFLLLMVTYGLNTGCFYALSTLLNRMVIHHYPGEEVNAGRIGLTIILSGMVGALISGIWLDRTKTYKQTTLVVYIMSLVGMIAYTFTLSLGYLWVVFVTAGMFFMTGYLPLGFEFAAELTYPESEGTSSGLLNVSAQIFGIAFTISQGQIMDCFGTKAGNLFLCSFLLLGTVMTAFVKADLRRQQANLDKEQTVSKPPFSPCCAPAFSSGQHPTSPLSRNGAGSS</sequence>
<dbReference type="InterPro" id="IPR011701">
    <property type="entry name" value="MFS"/>
</dbReference>
<evidence type="ECO:0000256" key="12">
    <source>
        <dbReference type="ARBA" id="ARBA00036811"/>
    </source>
</evidence>
<comment type="catalytic activity">
    <reaction evidence="11">
        <text>heme b(in) = heme b(out)</text>
        <dbReference type="Rhea" id="RHEA:75443"/>
        <dbReference type="ChEBI" id="CHEBI:60344"/>
    </reaction>
</comment>
<feature type="domain" description="Major facilitator superfamily (MFS) profile" evidence="17">
    <location>
        <begin position="1"/>
        <end position="365"/>
    </location>
</feature>
<dbReference type="AlphaFoldDB" id="A0A8B9M9W6"/>
<comment type="catalytic activity">
    <reaction evidence="12">
        <text>choline(out) = choline(in)</text>
        <dbReference type="Rhea" id="RHEA:32751"/>
        <dbReference type="ChEBI" id="CHEBI:15354"/>
    </reaction>
</comment>
<dbReference type="Gene3D" id="1.20.1250.20">
    <property type="entry name" value="MFS general substrate transporter like domains"/>
    <property type="match status" value="1"/>
</dbReference>
<feature type="transmembrane region" description="Helical" evidence="16">
    <location>
        <begin position="223"/>
        <end position="243"/>
    </location>
</feature>
<keyword evidence="6 16" id="KW-0812">Transmembrane</keyword>
<reference evidence="18" key="2">
    <citation type="submission" date="2025-09" db="UniProtKB">
        <authorList>
            <consortium name="Ensembl"/>
        </authorList>
    </citation>
    <scope>IDENTIFICATION</scope>
</reference>
<evidence type="ECO:0000256" key="10">
    <source>
        <dbReference type="ARBA" id="ARBA00023136"/>
    </source>
</evidence>
<dbReference type="Proteomes" id="UP000694541">
    <property type="component" value="Unplaced"/>
</dbReference>
<keyword evidence="8 16" id="KW-1133">Transmembrane helix</keyword>
<evidence type="ECO:0000256" key="1">
    <source>
        <dbReference type="ARBA" id="ARBA00004225"/>
    </source>
</evidence>
<dbReference type="GO" id="GO:0020037">
    <property type="term" value="F:heme binding"/>
    <property type="evidence" value="ECO:0007669"/>
    <property type="project" value="TreeGrafter"/>
</dbReference>